<sequence length="569" mass="65011">MVEILASTNDELTEMKNKNSEATAKNSLLEKLNKEANKQIIMFKTSNEQSSELIETMKLTIDEKENQNQQLASNLSHFQQQCQDLTLLNAKQTKEQEQLKQQLLLEKKNSQNLTKRIEEQQYAIDNLIRQCETLQQEKNQLQSEIERNLQLILEQPPLQVPQDQSMALSKDLEVVDFDSLRPQEKMNYTMKTICHDLIKPPPTQQEATFTVQQVSQNRNHYFLQELMKDRGAQYYVTKDKTKSCFNSLTSLTSRHTNLACFSCHIPNSQQLFQTLQQKPAARARFEHDFKDSVSKSCGKSIDDIAIVKSYLGNNDLVVNYVLADVQKSQNDVIGQIMHQSKQALEAQLQKKLSLIPANMFSVFSLEEGDFDSEFDIKFEGLKLERGRHSGSTKWPYYQPPKGMFRVALNVKDKVFQEDDKIWIESDAKGKEWAVGFHGIRHVDAQGIIGKIAKGGFKQGSAQAYQGDVDLGPNAATLGSHCGDGIYLAPKVEICMGQNFANMCYTRPIEYKGKNYIVLFQCRIKPDRIRVPQGTKGEYYIINNPAHVRPYGLVFKEISKAEANEFIRKL</sequence>
<gene>
    <name evidence="2" type="ORF">FGO68_gene1267</name>
</gene>
<dbReference type="PANTHER" id="PTHR36649:SF28">
    <property type="entry name" value="UBIQUITIN-LIKE DOMAIN-CONTAINING PROTEIN"/>
    <property type="match status" value="1"/>
</dbReference>
<comment type="caution">
    <text evidence="2">The sequence shown here is derived from an EMBL/GenBank/DDBJ whole genome shotgun (WGS) entry which is preliminary data.</text>
</comment>
<dbReference type="Proteomes" id="UP000785679">
    <property type="component" value="Unassembled WGS sequence"/>
</dbReference>
<reference evidence="2" key="1">
    <citation type="submission" date="2019-06" db="EMBL/GenBank/DDBJ databases">
        <authorList>
            <person name="Zheng W."/>
        </authorList>
    </citation>
    <scope>NUCLEOTIDE SEQUENCE</scope>
    <source>
        <strain evidence="2">QDHG01</strain>
    </source>
</reference>
<keyword evidence="1" id="KW-0175">Coiled coil</keyword>
<dbReference type="EMBL" id="RRYP01003314">
    <property type="protein sequence ID" value="TNV83924.1"/>
    <property type="molecule type" value="Genomic_DNA"/>
</dbReference>
<evidence type="ECO:0000313" key="3">
    <source>
        <dbReference type="Proteomes" id="UP000785679"/>
    </source>
</evidence>
<protein>
    <submittedName>
        <fullName evidence="2">Uncharacterized protein</fullName>
    </submittedName>
</protein>
<evidence type="ECO:0000256" key="1">
    <source>
        <dbReference type="SAM" id="Coils"/>
    </source>
</evidence>
<evidence type="ECO:0000313" key="2">
    <source>
        <dbReference type="EMBL" id="TNV83924.1"/>
    </source>
</evidence>
<dbReference type="AlphaFoldDB" id="A0A8J8P0F5"/>
<dbReference type="OrthoDB" id="304474at2759"/>
<accession>A0A8J8P0F5</accession>
<keyword evidence="3" id="KW-1185">Reference proteome</keyword>
<proteinExistence type="predicted"/>
<feature type="coiled-coil region" evidence="1">
    <location>
        <begin position="5"/>
        <end position="154"/>
    </location>
</feature>
<dbReference type="PANTHER" id="PTHR36649">
    <property type="entry name" value="UBIQUITIN-LIKE DOMAIN-CONTAINING PROTEIN"/>
    <property type="match status" value="1"/>
</dbReference>
<name>A0A8J8P0F5_HALGN</name>
<organism evidence="2 3">
    <name type="scientific">Halteria grandinella</name>
    <dbReference type="NCBI Taxonomy" id="5974"/>
    <lineage>
        <taxon>Eukaryota</taxon>
        <taxon>Sar</taxon>
        <taxon>Alveolata</taxon>
        <taxon>Ciliophora</taxon>
        <taxon>Intramacronucleata</taxon>
        <taxon>Spirotrichea</taxon>
        <taxon>Stichotrichia</taxon>
        <taxon>Sporadotrichida</taxon>
        <taxon>Halteriidae</taxon>
        <taxon>Halteria</taxon>
    </lineage>
</organism>